<dbReference type="GO" id="GO:0046496">
    <property type="term" value="P:nicotinamide nucleotide metabolic process"/>
    <property type="evidence" value="ECO:0007669"/>
    <property type="project" value="UniProtKB-UniRule"/>
</dbReference>
<sequence length="492" mass="52066">MSSRIPLYSAEQVKSGEVEAANAKSISMYQLMLKAGKSVFEVMIQQYPKCKRVLVVCGGGNNGGDGYVVAKLALEAGMQVLVWQSVDKEKLSGDALAAYNEYLSLGGVIGVPDFSKKLDFDCIIDAILGTGINGKVRENTAQIIEKINNSDIETISVDLPSGLSSNTGSCLGVSVKAQHTVSFIGLKCGLFTGQARAYTGEVHFCGLDVEDVFDQQNLPKAYLLNSAQDFGPLTKRNKAAHKGHHGKALIIGGNQGMGGAALLSSQACMRVGAGLTALLTHSENTMASTITCPEVMASAWQDERSVEQRVNQWCDCIAIGPGLGTNEVSKQMFDRVCALNLNKVLDADALNLLASNPNKDDLRILTPHPGEAARLLSCSINEIEGDRYSAIKKLHDQYGGVMVLKGAGTLVFDGKHTYVCNAGNPGMATAGMGDVLTGVILGLLAQGENLISAAVKGVMIHSIAADKEAKINGERGLCASDLLPYIRILAND</sequence>
<dbReference type="PANTHER" id="PTHR12592:SF0">
    <property type="entry name" value="ATP-DEPENDENT (S)-NAD(P)H-HYDRATE DEHYDRATASE"/>
    <property type="match status" value="1"/>
</dbReference>
<evidence type="ECO:0000256" key="14">
    <source>
        <dbReference type="ARBA" id="ARBA00025153"/>
    </source>
</evidence>
<dbReference type="GO" id="GO:0052856">
    <property type="term" value="F:NAD(P)HX epimerase activity"/>
    <property type="evidence" value="ECO:0007669"/>
    <property type="project" value="UniProtKB-UniRule"/>
</dbReference>
<keyword evidence="9 18" id="KW-0630">Potassium</keyword>
<evidence type="ECO:0000256" key="3">
    <source>
        <dbReference type="ARBA" id="ARBA00006001"/>
    </source>
</evidence>
<comment type="catalytic activity">
    <reaction evidence="16 17 19">
        <text>(6S)-NADPHX + ADP = AMP + phosphate + NADPH + H(+)</text>
        <dbReference type="Rhea" id="RHEA:32235"/>
        <dbReference type="ChEBI" id="CHEBI:15378"/>
        <dbReference type="ChEBI" id="CHEBI:43474"/>
        <dbReference type="ChEBI" id="CHEBI:57783"/>
        <dbReference type="ChEBI" id="CHEBI:64076"/>
        <dbReference type="ChEBI" id="CHEBI:456215"/>
        <dbReference type="ChEBI" id="CHEBI:456216"/>
        <dbReference type="EC" id="4.2.1.136"/>
    </reaction>
</comment>
<dbReference type="InterPro" id="IPR017953">
    <property type="entry name" value="Carbohydrate_kinase_pred_CS"/>
</dbReference>
<keyword evidence="8 17" id="KW-0521">NADP</keyword>
<dbReference type="InterPro" id="IPR029056">
    <property type="entry name" value="Ribokinase-like"/>
</dbReference>
<feature type="binding site" evidence="17">
    <location>
        <position position="434"/>
    </location>
    <ligand>
        <name>(6S)-NADPHX</name>
        <dbReference type="ChEBI" id="CHEBI:64076"/>
    </ligand>
</feature>
<dbReference type="Pfam" id="PF03853">
    <property type="entry name" value="YjeF_N"/>
    <property type="match status" value="1"/>
</dbReference>
<keyword evidence="11 18" id="KW-0413">Isomerase</keyword>
<dbReference type="PROSITE" id="PS01050">
    <property type="entry name" value="YJEF_C_2"/>
    <property type="match status" value="1"/>
</dbReference>
<evidence type="ECO:0000256" key="13">
    <source>
        <dbReference type="ARBA" id="ARBA00023268"/>
    </source>
</evidence>
<evidence type="ECO:0000259" key="20">
    <source>
        <dbReference type="PROSITE" id="PS51383"/>
    </source>
</evidence>
<evidence type="ECO:0000256" key="2">
    <source>
        <dbReference type="ARBA" id="ARBA00000909"/>
    </source>
</evidence>
<evidence type="ECO:0000313" key="22">
    <source>
        <dbReference type="EMBL" id="NOH71226.1"/>
    </source>
</evidence>
<dbReference type="RefSeq" id="WP_171360595.1">
    <property type="nucleotide sequence ID" value="NZ_VTXC01000016.1"/>
</dbReference>
<dbReference type="NCBIfam" id="TIGR00196">
    <property type="entry name" value="yjeF_cterm"/>
    <property type="match status" value="1"/>
</dbReference>
<comment type="cofactor">
    <cofactor evidence="18 19">
        <name>K(+)</name>
        <dbReference type="ChEBI" id="CHEBI:29103"/>
    </cofactor>
    <text evidence="18 19">Binds 1 potassium ion per subunit.</text>
</comment>
<dbReference type="SUPFAM" id="SSF53613">
    <property type="entry name" value="Ribokinase-like"/>
    <property type="match status" value="1"/>
</dbReference>
<evidence type="ECO:0000256" key="1">
    <source>
        <dbReference type="ARBA" id="ARBA00000013"/>
    </source>
</evidence>
<dbReference type="InterPro" id="IPR004443">
    <property type="entry name" value="YjeF_N_dom"/>
</dbReference>
<comment type="catalytic activity">
    <reaction evidence="2 18 19">
        <text>(6R)-NADPHX = (6S)-NADPHX</text>
        <dbReference type="Rhea" id="RHEA:32227"/>
        <dbReference type="ChEBI" id="CHEBI:64076"/>
        <dbReference type="ChEBI" id="CHEBI:64077"/>
        <dbReference type="EC" id="5.1.99.6"/>
    </reaction>
</comment>
<name>A0A7Y4EE94_9VIBR</name>
<dbReference type="PROSITE" id="PS51383">
    <property type="entry name" value="YJEF_C_3"/>
    <property type="match status" value="1"/>
</dbReference>
<keyword evidence="6 17" id="KW-0547">Nucleotide-binding</keyword>
<feature type="binding site" evidence="18">
    <location>
        <position position="161"/>
    </location>
    <ligand>
        <name>K(+)</name>
        <dbReference type="ChEBI" id="CHEBI:29103"/>
    </ligand>
</feature>
<comment type="function">
    <text evidence="14 19">Bifunctional enzyme that catalyzes the epimerization of the S- and R-forms of NAD(P)HX and the dehydration of the S-form of NAD(P)HX at the expense of ADP, which is converted to AMP. This allows the repair of both epimers of NAD(P)HX, a damaged form of NAD(P)H that is a result of enzymatic or heat-dependent hydration.</text>
</comment>
<dbReference type="PROSITE" id="PS51385">
    <property type="entry name" value="YJEF_N"/>
    <property type="match status" value="1"/>
</dbReference>
<evidence type="ECO:0000256" key="4">
    <source>
        <dbReference type="ARBA" id="ARBA00009524"/>
    </source>
</evidence>
<feature type="binding site" evidence="17">
    <location>
        <position position="322"/>
    </location>
    <ligand>
        <name>(6S)-NADPHX</name>
        <dbReference type="ChEBI" id="CHEBI:64076"/>
    </ligand>
</feature>
<dbReference type="GO" id="GO:0110051">
    <property type="term" value="P:metabolite repair"/>
    <property type="evidence" value="ECO:0007669"/>
    <property type="project" value="TreeGrafter"/>
</dbReference>
<evidence type="ECO:0000256" key="10">
    <source>
        <dbReference type="ARBA" id="ARBA00023027"/>
    </source>
</evidence>
<dbReference type="CDD" id="cd01171">
    <property type="entry name" value="YXKO-related"/>
    <property type="match status" value="1"/>
</dbReference>
<dbReference type="Proteomes" id="UP000565719">
    <property type="component" value="Unassembled WGS sequence"/>
</dbReference>
<dbReference type="GO" id="GO:0005524">
    <property type="term" value="F:ATP binding"/>
    <property type="evidence" value="ECO:0007669"/>
    <property type="project" value="UniProtKB-UniRule"/>
</dbReference>
<dbReference type="EMBL" id="VTXC01000016">
    <property type="protein sequence ID" value="NOH71226.1"/>
    <property type="molecule type" value="Genomic_DNA"/>
</dbReference>
<feature type="binding site" evidence="17">
    <location>
        <begin position="405"/>
        <end position="409"/>
    </location>
    <ligand>
        <name>AMP</name>
        <dbReference type="ChEBI" id="CHEBI:456215"/>
    </ligand>
</feature>
<keyword evidence="5 18" id="KW-0479">Metal-binding</keyword>
<comment type="similarity">
    <text evidence="18">Belongs to the NnrE/AIBP family.</text>
</comment>
<dbReference type="InterPro" id="IPR036652">
    <property type="entry name" value="YjeF_N_dom_sf"/>
</dbReference>
<comment type="function">
    <text evidence="17">Catalyzes the dehydration of the S-form of NAD(P)HX at the expense of ADP, which is converted to AMP. Together with NAD(P)HX epimerase, which catalyzes the epimerization of the S- and R-forms, the enzyme allows the repair of both epimers of NAD(P)HX, a damaged form of NAD(P)H that is a result of enzymatic or heat-dependent hydration.</text>
</comment>
<dbReference type="PANTHER" id="PTHR12592">
    <property type="entry name" value="ATP-DEPENDENT (S)-NAD(P)H-HYDRATE DEHYDRATASE FAMILY MEMBER"/>
    <property type="match status" value="1"/>
</dbReference>
<evidence type="ECO:0000256" key="7">
    <source>
        <dbReference type="ARBA" id="ARBA00022840"/>
    </source>
</evidence>
<evidence type="ECO:0000259" key="21">
    <source>
        <dbReference type="PROSITE" id="PS51385"/>
    </source>
</evidence>
<comment type="similarity">
    <text evidence="17">Belongs to the NnrD/CARKD family.</text>
</comment>
<dbReference type="Gene3D" id="3.40.1190.20">
    <property type="match status" value="1"/>
</dbReference>
<organism evidence="22 23">
    <name type="scientific">Vibrio pectenicida</name>
    <dbReference type="NCBI Taxonomy" id="62763"/>
    <lineage>
        <taxon>Bacteria</taxon>
        <taxon>Pseudomonadati</taxon>
        <taxon>Pseudomonadota</taxon>
        <taxon>Gammaproteobacteria</taxon>
        <taxon>Vibrionales</taxon>
        <taxon>Vibrionaceae</taxon>
        <taxon>Vibrio</taxon>
    </lineage>
</organism>
<dbReference type="HAMAP" id="MF_01966">
    <property type="entry name" value="NADHX_epimerase"/>
    <property type="match status" value="1"/>
</dbReference>
<evidence type="ECO:0000256" key="12">
    <source>
        <dbReference type="ARBA" id="ARBA00023239"/>
    </source>
</evidence>
<feature type="domain" description="YjeF N-terminal" evidence="21">
    <location>
        <begin position="13"/>
        <end position="215"/>
    </location>
</feature>
<comment type="similarity">
    <text evidence="3 19">In the N-terminal section; belongs to the NnrE/AIBP family.</text>
</comment>
<reference evidence="22 23" key="1">
    <citation type="submission" date="2019-09" db="EMBL/GenBank/DDBJ databases">
        <title>Draft genome sequencing and comparative genomics of hatchery-associated Vibrios.</title>
        <authorList>
            <person name="Kehlet-Delgado H."/>
            <person name="Mueller R.S."/>
        </authorList>
    </citation>
    <scope>NUCLEOTIDE SEQUENCE [LARGE SCALE GENOMIC DNA]</scope>
    <source>
        <strain evidence="22 23">99-46-Y</strain>
    </source>
</reference>
<protein>
    <recommendedName>
        <fullName evidence="19">Bifunctional NAD(P)H-hydrate repair enzyme</fullName>
    </recommendedName>
    <alternativeName>
        <fullName evidence="19">Nicotinamide nucleotide repair protein</fullName>
    </alternativeName>
    <domain>
        <recommendedName>
            <fullName evidence="19">ADP-dependent (S)-NAD(P)H-hydrate dehydratase</fullName>
            <ecNumber evidence="19">4.2.1.136</ecNumber>
        </recommendedName>
        <alternativeName>
            <fullName evidence="19">ADP-dependent NAD(P)HX dehydratase</fullName>
        </alternativeName>
    </domain>
    <domain>
        <recommendedName>
            <fullName evidence="19">NAD(P)H-hydrate epimerase</fullName>
            <ecNumber evidence="19">5.1.99.6</ecNumber>
        </recommendedName>
    </domain>
</protein>
<feature type="binding site" evidence="18">
    <location>
        <begin position="61"/>
        <end position="65"/>
    </location>
    <ligand>
        <name>(6S)-NADPHX</name>
        <dbReference type="ChEBI" id="CHEBI:64076"/>
    </ligand>
</feature>
<comment type="subunit">
    <text evidence="17">Homotetramer.</text>
</comment>
<dbReference type="GO" id="GO:0052855">
    <property type="term" value="F:ADP-dependent NAD(P)H-hydrate dehydratase activity"/>
    <property type="evidence" value="ECO:0007669"/>
    <property type="project" value="UniProtKB-UniRule"/>
</dbReference>
<keyword evidence="13" id="KW-0511">Multifunctional enzyme</keyword>
<evidence type="ECO:0000256" key="8">
    <source>
        <dbReference type="ARBA" id="ARBA00022857"/>
    </source>
</evidence>
<feature type="binding site" evidence="17">
    <location>
        <position position="260"/>
    </location>
    <ligand>
        <name>(6S)-NADPHX</name>
        <dbReference type="ChEBI" id="CHEBI:64076"/>
    </ligand>
</feature>
<dbReference type="GO" id="GO:0046872">
    <property type="term" value="F:metal ion binding"/>
    <property type="evidence" value="ECO:0007669"/>
    <property type="project" value="UniProtKB-UniRule"/>
</dbReference>
<dbReference type="NCBIfam" id="TIGR00197">
    <property type="entry name" value="yjeF_nterm"/>
    <property type="match status" value="1"/>
</dbReference>
<dbReference type="Gene3D" id="3.40.50.10260">
    <property type="entry name" value="YjeF N-terminal domain"/>
    <property type="match status" value="1"/>
</dbReference>
<dbReference type="InterPro" id="IPR000631">
    <property type="entry name" value="CARKD"/>
</dbReference>
<evidence type="ECO:0000256" key="6">
    <source>
        <dbReference type="ARBA" id="ARBA00022741"/>
    </source>
</evidence>
<comment type="cofactor">
    <cofactor evidence="17">
        <name>Mg(2+)</name>
        <dbReference type="ChEBI" id="CHEBI:18420"/>
    </cofactor>
</comment>
<dbReference type="InterPro" id="IPR030677">
    <property type="entry name" value="Nnr"/>
</dbReference>
<feature type="domain" description="YjeF C-terminal" evidence="20">
    <location>
        <begin position="225"/>
        <end position="492"/>
    </location>
</feature>
<comment type="similarity">
    <text evidence="4 19">In the C-terminal section; belongs to the NnrD/CARKD family.</text>
</comment>
<gene>
    <name evidence="18" type="primary">nnrE</name>
    <name evidence="17" type="synonym">nnrD</name>
    <name evidence="22" type="ORF">F0225_07730</name>
</gene>
<feature type="binding site" evidence="18">
    <location>
        <position position="158"/>
    </location>
    <ligand>
        <name>(6S)-NADPHX</name>
        <dbReference type="ChEBI" id="CHEBI:64076"/>
    </ligand>
</feature>
<dbReference type="Pfam" id="PF01256">
    <property type="entry name" value="Carb_kinase"/>
    <property type="match status" value="1"/>
</dbReference>
<keyword evidence="10 17" id="KW-0520">NAD</keyword>
<keyword evidence="7 17" id="KW-0067">ATP-binding</keyword>
<feature type="binding site" evidence="18">
    <location>
        <begin position="129"/>
        <end position="135"/>
    </location>
    <ligand>
        <name>(6S)-NADPHX</name>
        <dbReference type="ChEBI" id="CHEBI:64076"/>
    </ligand>
</feature>
<evidence type="ECO:0000256" key="5">
    <source>
        <dbReference type="ARBA" id="ARBA00022723"/>
    </source>
</evidence>
<dbReference type="PIRSF" id="PIRSF017184">
    <property type="entry name" value="Nnr"/>
    <property type="match status" value="1"/>
</dbReference>
<comment type="function">
    <text evidence="18">Catalyzes the epimerization of the S- and R-forms of NAD(P)HX, a damaged form of NAD(P)H that is a result of enzymatic or heat-dependent hydration. This is a prerequisite for the S-specific NAD(P)H-hydrate dehydratase to allow the repair of both epimers of NAD(P)HX.</text>
</comment>
<proteinExistence type="inferred from homology"/>
<comment type="caution">
    <text evidence="22">The sequence shown here is derived from an EMBL/GenBank/DDBJ whole genome shotgun (WGS) entry which is preliminary data.</text>
</comment>
<feature type="binding site" evidence="18">
    <location>
        <position position="62"/>
    </location>
    <ligand>
        <name>K(+)</name>
        <dbReference type="ChEBI" id="CHEBI:29103"/>
    </ligand>
</feature>
<evidence type="ECO:0000256" key="15">
    <source>
        <dbReference type="ARBA" id="ARBA00048238"/>
    </source>
</evidence>
<evidence type="ECO:0000256" key="19">
    <source>
        <dbReference type="PIRNR" id="PIRNR017184"/>
    </source>
</evidence>
<feature type="binding site" evidence="17">
    <location>
        <position position="368"/>
    </location>
    <ligand>
        <name>(6S)-NADPHX</name>
        <dbReference type="ChEBI" id="CHEBI:64076"/>
    </ligand>
</feature>
<evidence type="ECO:0000256" key="11">
    <source>
        <dbReference type="ARBA" id="ARBA00023235"/>
    </source>
</evidence>
<feature type="binding site" evidence="18">
    <location>
        <position position="125"/>
    </location>
    <ligand>
        <name>K(+)</name>
        <dbReference type="ChEBI" id="CHEBI:29103"/>
    </ligand>
</feature>
<accession>A0A7Y4EE94</accession>
<comment type="catalytic activity">
    <reaction evidence="15 17 19">
        <text>(6S)-NADHX + ADP = AMP + phosphate + NADH + H(+)</text>
        <dbReference type="Rhea" id="RHEA:32223"/>
        <dbReference type="ChEBI" id="CHEBI:15378"/>
        <dbReference type="ChEBI" id="CHEBI:43474"/>
        <dbReference type="ChEBI" id="CHEBI:57945"/>
        <dbReference type="ChEBI" id="CHEBI:64074"/>
        <dbReference type="ChEBI" id="CHEBI:456215"/>
        <dbReference type="ChEBI" id="CHEBI:456216"/>
        <dbReference type="EC" id="4.2.1.136"/>
    </reaction>
</comment>
<comment type="caution">
    <text evidence="18">Lacks conserved residue(s) required for the propagation of feature annotation.</text>
</comment>
<evidence type="ECO:0000256" key="16">
    <source>
        <dbReference type="ARBA" id="ARBA00049209"/>
    </source>
</evidence>
<comment type="catalytic activity">
    <reaction evidence="1 18 19">
        <text>(6R)-NADHX = (6S)-NADHX</text>
        <dbReference type="Rhea" id="RHEA:32215"/>
        <dbReference type="ChEBI" id="CHEBI:64074"/>
        <dbReference type="ChEBI" id="CHEBI:64075"/>
        <dbReference type="EC" id="5.1.99.6"/>
    </reaction>
</comment>
<evidence type="ECO:0000256" key="9">
    <source>
        <dbReference type="ARBA" id="ARBA00022958"/>
    </source>
</evidence>
<evidence type="ECO:0000313" key="23">
    <source>
        <dbReference type="Proteomes" id="UP000565719"/>
    </source>
</evidence>
<dbReference type="FunFam" id="3.40.50.10260:FF:000003">
    <property type="entry name" value="Multifunctional fusion protein"/>
    <property type="match status" value="1"/>
</dbReference>
<dbReference type="EC" id="4.2.1.136" evidence="19"/>
<dbReference type="HAMAP" id="MF_01965">
    <property type="entry name" value="NADHX_dehydratase"/>
    <property type="match status" value="1"/>
</dbReference>
<dbReference type="EC" id="5.1.99.6" evidence="19"/>
<feature type="binding site" evidence="17">
    <location>
        <position position="433"/>
    </location>
    <ligand>
        <name>AMP</name>
        <dbReference type="ChEBI" id="CHEBI:456215"/>
    </ligand>
</feature>
<keyword evidence="12 17" id="KW-0456">Lyase</keyword>
<dbReference type="SUPFAM" id="SSF64153">
    <property type="entry name" value="YjeF N-terminal domain-like"/>
    <property type="match status" value="1"/>
</dbReference>
<dbReference type="AlphaFoldDB" id="A0A7Y4EE94"/>
<evidence type="ECO:0000256" key="17">
    <source>
        <dbReference type="HAMAP-Rule" id="MF_01965"/>
    </source>
</evidence>
<evidence type="ECO:0000256" key="18">
    <source>
        <dbReference type="HAMAP-Rule" id="MF_01966"/>
    </source>
</evidence>